<evidence type="ECO:0008006" key="4">
    <source>
        <dbReference type="Google" id="ProtNLM"/>
    </source>
</evidence>
<evidence type="ECO:0000313" key="3">
    <source>
        <dbReference type="Proteomes" id="UP000051955"/>
    </source>
</evidence>
<dbReference type="EMBL" id="AZDV01000005">
    <property type="protein sequence ID" value="KRK96019.1"/>
    <property type="molecule type" value="Genomic_DNA"/>
</dbReference>
<proteinExistence type="predicted"/>
<keyword evidence="3" id="KW-1185">Reference proteome</keyword>
<accession>A0A0R1LQX2</accession>
<dbReference type="AlphaFoldDB" id="A0A0R1LQX2"/>
<keyword evidence="1" id="KW-0732">Signal</keyword>
<protein>
    <recommendedName>
        <fullName evidence="4">Surface layer protein A domain-containing protein</fullName>
    </recommendedName>
</protein>
<sequence length="238" mass="25380">MEEIHMKKSVTLLSVFALALPLAVATPVSAATTTATTTAATVKGNTYTINKVNTFKTAKTVHTKDAKPVVYKGAVAADRPTITLTAKGKLKAGTTYKVTKQITVKLNAKKTQKYSLVKGQGWVKSSQLTAGKFKAASSAKKTQVKATTYTVVNRQTFKTAKNFHTKDAKPVVYKGAVAADKPTITLTANGKLKAGTTYKVTQQAKLKANKKTNTFSYVKGQGWVLKSALTAGKFQAAD</sequence>
<dbReference type="PATRIC" id="fig|1423715.3.peg.2559"/>
<evidence type="ECO:0000313" key="2">
    <source>
        <dbReference type="EMBL" id="KRK96019.1"/>
    </source>
</evidence>
<feature type="signal peptide" evidence="1">
    <location>
        <begin position="1"/>
        <end position="30"/>
    </location>
</feature>
<feature type="chain" id="PRO_5006407511" description="Surface layer protein A domain-containing protein" evidence="1">
    <location>
        <begin position="31"/>
        <end position="238"/>
    </location>
</feature>
<gene>
    <name evidence="2" type="ORF">FD25_GL002480</name>
</gene>
<reference evidence="2 3" key="1">
    <citation type="journal article" date="2015" name="Genome Announc.">
        <title>Expanding the biotechnology potential of lactobacilli through comparative genomics of 213 strains and associated genera.</title>
        <authorList>
            <person name="Sun Z."/>
            <person name="Harris H.M."/>
            <person name="McCann A."/>
            <person name="Guo C."/>
            <person name="Argimon S."/>
            <person name="Zhang W."/>
            <person name="Yang X."/>
            <person name="Jeffery I.B."/>
            <person name="Cooney J.C."/>
            <person name="Kagawa T.F."/>
            <person name="Liu W."/>
            <person name="Song Y."/>
            <person name="Salvetti E."/>
            <person name="Wrobel A."/>
            <person name="Rasinkangas P."/>
            <person name="Parkhill J."/>
            <person name="Rea M.C."/>
            <person name="O'Sullivan O."/>
            <person name="Ritari J."/>
            <person name="Douillard F.P."/>
            <person name="Paul Ross R."/>
            <person name="Yang R."/>
            <person name="Briner A.E."/>
            <person name="Felis G.E."/>
            <person name="de Vos W.M."/>
            <person name="Barrangou R."/>
            <person name="Klaenhammer T.R."/>
            <person name="Caufield P.W."/>
            <person name="Cui Y."/>
            <person name="Zhang H."/>
            <person name="O'Toole P.W."/>
        </authorList>
    </citation>
    <scope>NUCLEOTIDE SEQUENCE [LARGE SCALE GENOMIC DNA]</scope>
    <source>
        <strain evidence="2 3">DSM 19394</strain>
    </source>
</reference>
<dbReference type="Proteomes" id="UP000051955">
    <property type="component" value="Unassembled WGS sequence"/>
</dbReference>
<name>A0A0R1LQX2_9LACO</name>
<evidence type="ECO:0000256" key="1">
    <source>
        <dbReference type="SAM" id="SignalP"/>
    </source>
</evidence>
<organism evidence="2 3">
    <name type="scientific">Levilactobacillus acidifarinae DSM 19394 = JCM 15949</name>
    <dbReference type="NCBI Taxonomy" id="1423715"/>
    <lineage>
        <taxon>Bacteria</taxon>
        <taxon>Bacillati</taxon>
        <taxon>Bacillota</taxon>
        <taxon>Bacilli</taxon>
        <taxon>Lactobacillales</taxon>
        <taxon>Lactobacillaceae</taxon>
        <taxon>Levilactobacillus</taxon>
    </lineage>
</organism>
<comment type="caution">
    <text evidence="2">The sequence shown here is derived from an EMBL/GenBank/DDBJ whole genome shotgun (WGS) entry which is preliminary data.</text>
</comment>